<dbReference type="EMBL" id="KQ978106">
    <property type="protein sequence ID" value="KYM96990.1"/>
    <property type="molecule type" value="Genomic_DNA"/>
</dbReference>
<reference evidence="1 2" key="1">
    <citation type="submission" date="2016-03" db="EMBL/GenBank/DDBJ databases">
        <title>Cyphomyrmex costatus WGS genome.</title>
        <authorList>
            <person name="Nygaard S."/>
            <person name="Hu H."/>
            <person name="Boomsma J."/>
            <person name="Zhang G."/>
        </authorList>
    </citation>
    <scope>NUCLEOTIDE SEQUENCE [LARGE SCALE GENOMIC DNA]</scope>
    <source>
        <strain evidence="1">MS0001</strain>
        <tissue evidence="1">Whole body</tissue>
    </source>
</reference>
<keyword evidence="2" id="KW-1185">Reference proteome</keyword>
<proteinExistence type="predicted"/>
<evidence type="ECO:0000313" key="1">
    <source>
        <dbReference type="EMBL" id="KYM96990.1"/>
    </source>
</evidence>
<name>A0A151IBH0_9HYME</name>
<dbReference type="AlphaFoldDB" id="A0A151IBH0"/>
<gene>
    <name evidence="1" type="ORF">ALC62_12368</name>
</gene>
<dbReference type="Proteomes" id="UP000078542">
    <property type="component" value="Unassembled WGS sequence"/>
</dbReference>
<protein>
    <submittedName>
        <fullName evidence="1">Uncharacterized protein</fullName>
    </submittedName>
</protein>
<evidence type="ECO:0000313" key="2">
    <source>
        <dbReference type="Proteomes" id="UP000078542"/>
    </source>
</evidence>
<accession>A0A151IBH0</accession>
<sequence length="303" mass="35130">MFILITDKRDILAFTAEQLQYVPRVILLRDFENYIEELWDRLPDHIKADTEVKRCRMCFEHYNLPNQKTHIDGPPPLIKNCPQCRVDMQTVNEYELGLTNFETYNTIPNVNSSNNKFHFDTDDITITIPVGSYELNDIEKYLRTAIVHNTLPSTINNDELEEFDEVDLIFEDERTMERAKSVLILRANENTMRSEIKCQYLIDFSKTNSIGSLLGFSSRMLRPNKWHVSDEPVKIMNVNIIRVECNIISGAYNNDRPVHTIHEFAVNVPPGYKLSVTPAHVIYLPVIARNITDITIRVVDQNG</sequence>
<organism evidence="1 2">
    <name type="scientific">Cyphomyrmex costatus</name>
    <dbReference type="NCBI Taxonomy" id="456900"/>
    <lineage>
        <taxon>Eukaryota</taxon>
        <taxon>Metazoa</taxon>
        <taxon>Ecdysozoa</taxon>
        <taxon>Arthropoda</taxon>
        <taxon>Hexapoda</taxon>
        <taxon>Insecta</taxon>
        <taxon>Pterygota</taxon>
        <taxon>Neoptera</taxon>
        <taxon>Endopterygota</taxon>
        <taxon>Hymenoptera</taxon>
        <taxon>Apocrita</taxon>
        <taxon>Aculeata</taxon>
        <taxon>Formicoidea</taxon>
        <taxon>Formicidae</taxon>
        <taxon>Myrmicinae</taxon>
        <taxon>Cyphomyrmex</taxon>
    </lineage>
</organism>